<dbReference type="AlphaFoldDB" id="A0A2J9V338"/>
<organism evidence="3 4">
    <name type="scientific">Vibrio mimicus</name>
    <dbReference type="NCBI Taxonomy" id="674"/>
    <lineage>
        <taxon>Bacteria</taxon>
        <taxon>Pseudomonadati</taxon>
        <taxon>Pseudomonadota</taxon>
        <taxon>Gammaproteobacteria</taxon>
        <taxon>Vibrionales</taxon>
        <taxon>Vibrionaceae</taxon>
        <taxon>Vibrio</taxon>
    </lineage>
</organism>
<keyword evidence="1" id="KW-1133">Transmembrane helix</keyword>
<dbReference type="Gene3D" id="3.30.450.20">
    <property type="entry name" value="PAS domain"/>
    <property type="match status" value="1"/>
</dbReference>
<keyword evidence="1" id="KW-0812">Transmembrane</keyword>
<dbReference type="SUPFAM" id="SSF53850">
    <property type="entry name" value="Periplasmic binding protein-like II"/>
    <property type="match status" value="1"/>
</dbReference>
<dbReference type="PROSITE" id="PS51832">
    <property type="entry name" value="HD_GYP"/>
    <property type="match status" value="1"/>
</dbReference>
<keyword evidence="4" id="KW-1185">Reference proteome</keyword>
<accession>A0A2J9V338</accession>
<name>A0A2J9V338_VIBMI</name>
<feature type="transmembrane region" description="Helical" evidence="1">
    <location>
        <begin position="12"/>
        <end position="35"/>
    </location>
</feature>
<dbReference type="RefSeq" id="WP_000509198.1">
    <property type="nucleotide sequence ID" value="NZ_CAWMSS010000001.1"/>
</dbReference>
<keyword evidence="1" id="KW-0472">Membrane</keyword>
<gene>
    <name evidence="3" type="ORF">AL544_020125</name>
</gene>
<proteinExistence type="predicted"/>
<evidence type="ECO:0000313" key="4">
    <source>
        <dbReference type="Proteomes" id="UP000053748"/>
    </source>
</evidence>
<comment type="caution">
    <text evidence="3">The sequence shown here is derived from an EMBL/GenBank/DDBJ whole genome shotgun (WGS) entry which is preliminary data.</text>
</comment>
<dbReference type="InterPro" id="IPR001638">
    <property type="entry name" value="Solute-binding_3/MltF_N"/>
</dbReference>
<dbReference type="SMART" id="SM00062">
    <property type="entry name" value="PBPb"/>
    <property type="match status" value="1"/>
</dbReference>
<dbReference type="PANTHER" id="PTHR45228:SF5">
    <property type="entry name" value="CYCLIC DI-GMP PHOSPHODIESTERASE VC_1348-RELATED"/>
    <property type="match status" value="1"/>
</dbReference>
<feature type="domain" description="HD-GYP" evidence="2">
    <location>
        <begin position="814"/>
        <end position="1017"/>
    </location>
</feature>
<dbReference type="PANTHER" id="PTHR45228">
    <property type="entry name" value="CYCLIC DI-GMP PHOSPHODIESTERASE TM_0186-RELATED"/>
    <property type="match status" value="1"/>
</dbReference>
<dbReference type="Pfam" id="PF13487">
    <property type="entry name" value="HD_5"/>
    <property type="match status" value="1"/>
</dbReference>
<dbReference type="CDD" id="cd01007">
    <property type="entry name" value="PBP2_BvgS_HisK_like"/>
    <property type="match status" value="1"/>
</dbReference>
<dbReference type="Proteomes" id="UP000053748">
    <property type="component" value="Unassembled WGS sequence"/>
</dbReference>
<dbReference type="Pfam" id="PF00497">
    <property type="entry name" value="SBP_bac_3"/>
    <property type="match status" value="1"/>
</dbReference>
<dbReference type="CDD" id="cd00077">
    <property type="entry name" value="HDc"/>
    <property type="match status" value="2"/>
</dbReference>
<dbReference type="Gene3D" id="6.10.340.10">
    <property type="match status" value="1"/>
</dbReference>
<dbReference type="InterPro" id="IPR052020">
    <property type="entry name" value="Cyclic_di-GMP/3'3'-cGAMP_PDE"/>
</dbReference>
<dbReference type="SUPFAM" id="SSF109604">
    <property type="entry name" value="HD-domain/PDEase-like"/>
    <property type="match status" value="2"/>
</dbReference>
<dbReference type="Gene3D" id="1.10.3210.10">
    <property type="entry name" value="Hypothetical protein af1432"/>
    <property type="match status" value="2"/>
</dbReference>
<dbReference type="InterPro" id="IPR037522">
    <property type="entry name" value="HD_GYP_dom"/>
</dbReference>
<dbReference type="STRING" id="674.VM_08160"/>
<dbReference type="OrthoDB" id="9764808at2"/>
<reference evidence="3" key="1">
    <citation type="submission" date="2017-12" db="EMBL/GenBank/DDBJ databases">
        <title>FDA dAtabase for Regulatory Grade micrObial Sequences (FDA-ARGOS): Supporting development and validation of Infectious Disease Dx tests.</title>
        <authorList>
            <person name="Hoffmann M."/>
            <person name="Allard M."/>
            <person name="Evans P."/>
            <person name="Brown E."/>
            <person name="Tallon L.J."/>
            <person name="Sadzewicz L."/>
            <person name="Sengamalay N."/>
            <person name="Ott S."/>
            <person name="Godinez A."/>
            <person name="Nagaraj S."/>
            <person name="Vavikolanu K."/>
            <person name="Aluvathingal J."/>
            <person name="Nadendla S."/>
            <person name="Hobson J."/>
            <person name="Sichtig H."/>
        </authorList>
    </citation>
    <scope>NUCLEOTIDE SEQUENCE [LARGE SCALE GENOMIC DNA]</scope>
    <source>
        <strain evidence="3">FDAARGOS_113</strain>
    </source>
</reference>
<dbReference type="EMBL" id="LOSJ02000002">
    <property type="protein sequence ID" value="PNM58191.1"/>
    <property type="molecule type" value="Genomic_DNA"/>
</dbReference>
<sequence>MGGLIRRARKISIRYTVGTLFLIATTLTALVAIALQFHFGKQTSQEQLLSKLIMASAAISEYVSEMELSAVSNARILKTISMADTEKFSQREIRDLLVEVLRDNPLFYSIYYGKPNDDFYQIINLDSSPVVRQRLHAEDRERWVVINIDGSGAQRTRATRYFTDRLSLTRIVTEPSNYFPTQRPWYSTAQANKVNKTHPYLFQHFKITGQTYSIKSRNAVIGIDIVLSSVASKLSTQALGLGVRQDVETYLFNREGEILASNFNQVSPNESSLPEVQPLVLSEPQQQIVRQIKSLKVSNQTDWFPYDFANAGEPQGYTIDLLNMVAQMIGIKLEYMNGFSFEELSDQFQKGKLDVLNAVALPQGENSALSAPLVLDKPALLKAENVQGWPKTVAVVRGQQWPLMNEPSVRWIEFEDVNQAVEAFRAGRVEGFYNAYQVLKSVNLTGLEQQTQIQILDAQPEIPISLVMSPQYAELSALFNQALAQITPEQLTWLQEKWFSGHTTFSRWVPYSILREVSQQQEQYGRMLPITVADKDRYLYLVPVSDEQEYLAVLIPQHLVTEQVVAQLWKSLSMTVGVMLILLPVAWWFGTPIVNPISQLIDETHKIKRREFEDVKLVDSKIKEVSELSGAMTDMVKEIRRHEKSQEEFVEAFIQLIAGAIDDKSPYTAGHCNRVPELGMMLAKAVEESDEGCFKDFRFANAKEWREFRIAAWLHDCGKITTPEHIVDKGSKLEANYNRIHEVRTRFEVLWRDAQIEALKAQLKGTPKAQAERACKQRQQQLQEDFAFIAQANIGSEFMSDESLQRIRTIATQTWVRHFDNRLGLSPLEELHQPENMKSPPVKEKLLMDRPEHIVHRERSTHFDPKLGIKMEVPEHLYNLGEVYNLSIRAGTLTAEDRYKINEHMISGIKMLDALPFPKELSRVPRYASTHHETLKGTGYPRKLSAEELSIPERILVIADIFEALTAADRPYKKAKPLSVAVDIMYKMACDQHIDKDLFLLFLKQGVYLEYAHMFLPEKQIDKVNIEQYFQQEKVA</sequence>
<dbReference type="InterPro" id="IPR003607">
    <property type="entry name" value="HD/PDEase_dom"/>
</dbReference>
<dbReference type="SMART" id="SM00471">
    <property type="entry name" value="HDc"/>
    <property type="match status" value="1"/>
</dbReference>
<evidence type="ECO:0000256" key="1">
    <source>
        <dbReference type="SAM" id="Phobius"/>
    </source>
</evidence>
<dbReference type="Gene3D" id="3.40.190.10">
    <property type="entry name" value="Periplasmic binding protein-like II"/>
    <property type="match status" value="2"/>
</dbReference>
<evidence type="ECO:0000259" key="2">
    <source>
        <dbReference type="PROSITE" id="PS51832"/>
    </source>
</evidence>
<evidence type="ECO:0000313" key="3">
    <source>
        <dbReference type="EMBL" id="PNM58191.1"/>
    </source>
</evidence>
<dbReference type="GO" id="GO:0008081">
    <property type="term" value="F:phosphoric diester hydrolase activity"/>
    <property type="evidence" value="ECO:0007669"/>
    <property type="project" value="UniProtKB-ARBA"/>
</dbReference>
<protein>
    <submittedName>
        <fullName evidence="3">Phosphohydrolase</fullName>
    </submittedName>
</protein>